<feature type="domain" description="VanZ-like" evidence="2">
    <location>
        <begin position="58"/>
        <end position="183"/>
    </location>
</feature>
<evidence type="ECO:0000313" key="4">
    <source>
        <dbReference type="Proteomes" id="UP000075424"/>
    </source>
</evidence>
<dbReference type="AlphaFoldDB" id="A0A150MII7"/>
<dbReference type="EMBL" id="LQYV01000104">
    <property type="protein sequence ID" value="KYD24248.1"/>
    <property type="molecule type" value="Genomic_DNA"/>
</dbReference>
<proteinExistence type="predicted"/>
<keyword evidence="1" id="KW-0812">Transmembrane</keyword>
<evidence type="ECO:0000256" key="1">
    <source>
        <dbReference type="SAM" id="Phobius"/>
    </source>
</evidence>
<dbReference type="InterPro" id="IPR006976">
    <property type="entry name" value="VanZ-like"/>
</dbReference>
<reference evidence="3 4" key="1">
    <citation type="submission" date="2016-01" db="EMBL/GenBank/DDBJ databases">
        <title>Draft Genome Sequences of Seven Thermophilic Sporeformers Isolated from Foods.</title>
        <authorList>
            <person name="Berendsen E.M."/>
            <person name="Wells-Bennik M.H."/>
            <person name="Krawcyk A.O."/>
            <person name="De Jong A."/>
            <person name="Holsappel S."/>
            <person name="Eijlander R.T."/>
            <person name="Kuipers O.P."/>
        </authorList>
    </citation>
    <scope>NUCLEOTIDE SEQUENCE [LARGE SCALE GENOMIC DNA]</scope>
    <source>
        <strain evidence="3 4">B4109</strain>
    </source>
</reference>
<organism evidence="3 4">
    <name type="scientific">Geobacillus stearothermophilus</name>
    <name type="common">Bacillus stearothermophilus</name>
    <dbReference type="NCBI Taxonomy" id="1422"/>
    <lineage>
        <taxon>Bacteria</taxon>
        <taxon>Bacillati</taxon>
        <taxon>Bacillota</taxon>
        <taxon>Bacilli</taxon>
        <taxon>Bacillales</taxon>
        <taxon>Anoxybacillaceae</taxon>
        <taxon>Geobacillus</taxon>
    </lineage>
</organism>
<keyword evidence="1" id="KW-0472">Membrane</keyword>
<feature type="transmembrane region" description="Helical" evidence="1">
    <location>
        <begin position="168"/>
        <end position="188"/>
    </location>
</feature>
<evidence type="ECO:0000259" key="2">
    <source>
        <dbReference type="Pfam" id="PF04892"/>
    </source>
</evidence>
<feature type="transmembrane region" description="Helical" evidence="1">
    <location>
        <begin position="53"/>
        <end position="71"/>
    </location>
</feature>
<name>A0A150MII7_GEOSE</name>
<dbReference type="Pfam" id="PF04892">
    <property type="entry name" value="VanZ"/>
    <property type="match status" value="1"/>
</dbReference>
<comment type="caution">
    <text evidence="3">The sequence shown here is derived from an EMBL/GenBank/DDBJ whole genome shotgun (WGS) entry which is preliminary data.</text>
</comment>
<dbReference type="NCBIfam" id="NF037970">
    <property type="entry name" value="vanZ_1"/>
    <property type="match status" value="1"/>
</dbReference>
<dbReference type="PATRIC" id="fig|1422.18.peg.685"/>
<evidence type="ECO:0000313" key="3">
    <source>
        <dbReference type="EMBL" id="KYD24248.1"/>
    </source>
</evidence>
<dbReference type="Proteomes" id="UP000075424">
    <property type="component" value="Unassembled WGS sequence"/>
</dbReference>
<protein>
    <recommendedName>
        <fullName evidence="2">VanZ-like domain-containing protein</fullName>
    </recommendedName>
</protein>
<gene>
    <name evidence="3" type="ORF">B4109_2756</name>
</gene>
<accession>A0A150MII7</accession>
<sequence length="199" mass="22429">MVKQLSKKKMEKDHPPCYDDKGFSEQGVYFRLLCRYLVLLGKRLLAGETMRAFLSRWLPVILWCLVIYSFSESSSFTGANTAHVLQMILSYLPFGGGDEEGSSFLNFLIRKAAHLTEFGILAALVWRALAPKRFAYAGAWLFATVYAATDEWHQSFEPGRTATPKDVAIDSCGALLALLIIWACRCWARTKHRAVKRGV</sequence>
<keyword evidence="1" id="KW-1133">Transmembrane helix</keyword>